<evidence type="ECO:0000313" key="6">
    <source>
        <dbReference type="EMBL" id="AKT42745.1"/>
    </source>
</evidence>
<feature type="compositionally biased region" description="Low complexity" evidence="5">
    <location>
        <begin position="758"/>
        <end position="767"/>
    </location>
</feature>
<keyword evidence="7" id="KW-1185">Reference proteome</keyword>
<accession>A0A0K1EPA5</accession>
<feature type="region of interest" description="Disordered" evidence="5">
    <location>
        <begin position="652"/>
        <end position="675"/>
    </location>
</feature>
<dbReference type="PATRIC" id="fig|52.7.peg.7655"/>
<feature type="region of interest" description="Disordered" evidence="5">
    <location>
        <begin position="709"/>
        <end position="796"/>
    </location>
</feature>
<dbReference type="InterPro" id="IPR051012">
    <property type="entry name" value="CellSynth/LPSAsmb/PSIAsmb"/>
</dbReference>
<dbReference type="InterPro" id="IPR011990">
    <property type="entry name" value="TPR-like_helical_dom_sf"/>
</dbReference>
<dbReference type="PANTHER" id="PTHR45586:SF14">
    <property type="entry name" value="TETRATRICOPEPTIDE TPR_2 REPEAT PROTEIN"/>
    <property type="match status" value="1"/>
</dbReference>
<evidence type="ECO:0000256" key="1">
    <source>
        <dbReference type="ARBA" id="ARBA00022737"/>
    </source>
</evidence>
<dbReference type="SMART" id="SM00028">
    <property type="entry name" value="TPR"/>
    <property type="match status" value="20"/>
</dbReference>
<keyword evidence="4" id="KW-0175">Coiled coil</keyword>
<keyword evidence="1" id="KW-0677">Repeat</keyword>
<gene>
    <name evidence="6" type="ORF">CMC5_069720</name>
</gene>
<dbReference type="EMBL" id="CP012159">
    <property type="protein sequence ID" value="AKT42745.1"/>
    <property type="molecule type" value="Genomic_DNA"/>
</dbReference>
<dbReference type="Gene3D" id="1.25.40.10">
    <property type="entry name" value="Tetratricopeptide repeat domain"/>
    <property type="match status" value="13"/>
</dbReference>
<dbReference type="Pfam" id="PF14559">
    <property type="entry name" value="TPR_19"/>
    <property type="match status" value="2"/>
</dbReference>
<dbReference type="InterPro" id="IPR003107">
    <property type="entry name" value="HAT"/>
</dbReference>
<name>A0A0K1EPA5_CHOCO</name>
<evidence type="ECO:0000256" key="4">
    <source>
        <dbReference type="SAM" id="Coils"/>
    </source>
</evidence>
<evidence type="ECO:0000256" key="5">
    <source>
        <dbReference type="SAM" id="MobiDB-lite"/>
    </source>
</evidence>
<dbReference type="RefSeq" id="WP_050434324.1">
    <property type="nucleotide sequence ID" value="NZ_CP012159.1"/>
</dbReference>
<dbReference type="PANTHER" id="PTHR45586">
    <property type="entry name" value="TPR REPEAT-CONTAINING PROTEIN PA4667"/>
    <property type="match status" value="1"/>
</dbReference>
<evidence type="ECO:0000313" key="7">
    <source>
        <dbReference type="Proteomes" id="UP000067626"/>
    </source>
</evidence>
<dbReference type="GO" id="GO:0006396">
    <property type="term" value="P:RNA processing"/>
    <property type="evidence" value="ECO:0007669"/>
    <property type="project" value="InterPro"/>
</dbReference>
<dbReference type="Proteomes" id="UP000067626">
    <property type="component" value="Chromosome"/>
</dbReference>
<feature type="coiled-coil region" evidence="4">
    <location>
        <begin position="519"/>
        <end position="546"/>
    </location>
</feature>
<dbReference type="OrthoDB" id="5244639at2"/>
<dbReference type="SMART" id="SM00386">
    <property type="entry name" value="HAT"/>
    <property type="match status" value="5"/>
</dbReference>
<feature type="repeat" description="TPR" evidence="3">
    <location>
        <begin position="392"/>
        <end position="425"/>
    </location>
</feature>
<sequence>MHDPKIGRASLRIENLAAALEQGVDNEAAVLEVLIAAQAKSNPQPELWDKLHSATARDDRFAELAAAYERITTDRRFMAHPPIVQAEALVRAGAFFTTILGDPAGARGYLERAVALAPARIDAFIRLELLLQDSNDAVALADLYAQAAPHRAELAEQVEILNKAWGLLDALPDEDERVIKVLQLLHKVEPANAPARRALEDRLARVGRVSEVARLLEQALTTEPPLPDADVMSIRSRLVGMYTGDAKELERALPHVEEVLTRDPVNAAALATAEALLGRKPVAPRAAAALETAYERVGRTQDAMKMLAIQIESQRGPKRIEAQKRLAELLFHRAGDLQGAYALCEQILTVDPADDQVRERYLSLAVSLDRRLDAAKLFTRAAATARDKAARARIGVELGELLLELGDTRKARSSFQQALELASDDGASLRAARALAQLYEKERDTRGLAAMLGRLADLTPDVEEREVAAERLARLCEEDLKDPAGAIGAYRRLFGTKREAAALDALVRYYEEGASPADLAEVLERRADLTQDQDAAKEQLRRAAELRTEQLSDRPAAIGTWRRMIEAFGPARDVHARLIPLLEQERRWDELAKVLESEAALSGGGERATLLARLGAIRATRLHDGMGALQAYGQALAIEPTEKTSRFAVERMLGNPEPGNTRASQAPPPPDGQRLAACGVLEPIARAEGATSLLVRVLEVKADLAEAPAAMAADPEGSATAERSTWGEGDEPQSRSAPPSVHEAITKPPPPVVFEWDGATGPRGTVRPPRPTAPPRDLAKLASEASEPETRRTPLSPETLALRLGALEEAMGLAERGLEDAKKAIDLAARGLTIAATMMPDRVAFWTGEVERLTASAKQAPTRASVLSEALGQRPVDSPALLHLAQRAGEALAANGDMAGALAMYRRALAHEASSPELLGRVDELLREQGSPEERIALYSDALSQPCSPERRRSLLHSIGAIQRRDLNDLGAAAATYRAALQEDPDDEGASEALMDTLAEAGAWDALYNELANRLSRVQDDDEVRVQHELRMAEVAGRAGRVDVATARYRTMLGRGAPVGAAALVTIEEVARAQGDDALLRQVLERRVALAVEPAAEVLALEQLGTYLAEAPSGEPRDAAGAAEARRRAAVLAEGPVSDTNKALALYEQVLEALPSDRHAAARLLSLYRERGAWERVPAVCEVLLDTTDSPTEALVELALLEEASVRAGVIDRLLAGAERVIARFADLTPEQRRSLDATVARGLGADPARHDEAAAAHKRLVTTAPEGDRSALDAFAAFLAASPGTAARHADQRWLFSTLVERAPEAERVNALADWASWEETVMEDRAAAAALFERVLALDPEHDGALASQARLLLELGHVEQAVELLEARRDRASGEARVALELELAVLLFDKVDRPNEALDVVAPSLLSGAPQPAALDLAIRALGHPEAGTRAAELLEQAEVAAGDTAARIALLETMLARGPGDTAARLRWYERLLDLHGDDPEQALGVALRAAGTLPGEVSLWERAEQLGRKTQQPERVIDAYAAALDAATSLSSDEIEELGRRGVEYHEEWFEAPDTTMRLLRRLVELLPGSVWAFERLKLAYNAAERWDDLFGLYDTMLARTEDQAERQFLLEDAATVARDLAGDAERTMRYLEALLELSDDARTRSSLERLYERHGRHRPLIRLLSADLPRLPADAAQRLRERIALLWLEGVGEAEAALPGVEQMLEREPASNEAFSLLERILDATSEPPETDERRDARRRTAELLTGRYREQARPAELTRVLEIQADGATPDTRRGLLAEIVKLRRDVLGDEPGALERLAELVELTPADEAPREELSALCERLDRHDRHAEVLAAAAGHAAEPALAIALLDQAATLRKDRLDDADGAIALLRRLFALAEQHERASEGLTALRELDRLLDASDRVVERCEVLDLLAAREEAPEARRQALGELARLSWTVLQDDERAIAAYRARLSTDDTDREALDGLAAILEKAGRNRELAAILEQRAAAHGKSDEARRDLGRVARLFERELGEPEQAIAVWLRIRSELGPDVESGEALSALYASAGRWPELVELLGVEYDTACETRNLTRAAALSYTLGNAHRDHTLAWVDAVTAYCRAWEAGRSGNDDAAEYGRLARDGLWSLLQRIDPESEAHRPELVATTEALLDIAHAEDDWRARVSLLEPRLAAAPSDERRVAVLRESAAFLEGRGSDVAGAFDLIWRAFLLDPAHESPSELIRLADAAGRWSTIAETLSALEERADVPAPTLRDLWHRVATWQREERKDVEAAERAFEQALTHEPGNSAILQELVELQRRTPSAALVGTLLRLADATGGDLELHREAVEVARDVVNDPARALVIAGRLLDLAAERWADGEPPYDAETPTHPAHAALWAIDALLTLLQAAGARAEVVSLGRRGAAMPFPRDVQRRLLRTAADAAELDEAITLHSTLFDEDPSDQPGGERLATLLAEASRREDLIRHRERQIEVCPDRDRRVALRFDAAGLLADGSATEEVPRAIQALRKNLDELPGHVPSAEKLATLLAARGEHAELTQLYEDQAALREASSDPSAATLWLQAALLSERELHDPSRAIACHRRAADLGSTEALDALARLLLARGEPAAAADALERLCAVTPVERLHIETIRLSDAYVAAGRADRARRAIERTLGLKEIVPSTSPRSIPPGVGFVPDAEQQPLRERLRVLYREAGEWTALAELIAEDATRITEPVARLALLRDAADLHLGRGESPAAAIPLLEEAITLAPEDLGLRLSRGRALAAADRPDDASAALRAILDEFGNRRPKERALVHFELSRVILAGGDQKAAMTELDLALRIDPAHPGALLAAAALAFEAGQLERASRSYRALLLVARRPRPGTELPISRAELLVALADIASRQGEPDREIEQMESAFEAARESELEHERLLVALRTRARHDLLARAIEARLEAQPPEAERLMLTEELAALCEGPLERPEAALDARLRALALSPASALAHKAAHDAAQRLGQAERYRDTLQQLVAEQPGSADLLLHLGRTLALAGDDAAAADAYRRAETALPSDDPRLDEIWSAAEALAEKLGDREAQARLLDRRLRASDAARIDDVPPEVRAEPRYRLAQLWADAPENAERVTELLEQAVALHPEPDRAEAALRDVLRHDPRQERAARLLERIARAAERPRVLVDALVLLARLDEPQRAIAQLEEAVGLARSLGDAPLAESILQTMVEERAPGPDGAAAAAWALSALADLHEEQGKLAAAAELRERAARASSPEDERVLLLRVAALAAGALDDLPRAARIYEELRTREPAERAIWEPLADVYRRSGDAPRLSALLDATAPLVDTTAERSLLRLERARLLATGSQDEAIALLHEILDEDPSSIEAAILLASLLESTGRVDDLRDLYARQIDAAKDRGDIPAILSLSLRLGQLTEQSGDEPGALDVYTAAADWDPRHPELLRSIVRLTRHNDDPIALADALEKLLRVERGDEAVATALQLSGLRAGQGDDRGAEEALELGFAASPDNDRLREELAERYTAREAWHKLAELYVREAREGDPDAQVSDDARVESLCRAADILRQRAGDASAAADVLARALAIAPGDRDVLLAFIDAAGAIGQHARAAESVTRALEITPDDAWLHHARADLHDAQGDGDRALVDRERAAALDPRAHTAALVAQLERNLIRAEADAAPAADAILDVWGEPSPETNVPSPAAERARSLRLRLSEVFSRNGEIDRARDHLTELLRKDGKDRDALRTLATLEQNAEHWDAAGAVYRRLIALEEGDTLVSTALHLAEACEKADRPADARDGLERALRVAPGHTEVRDRLRRLYEQTGARHDLAVLTFEDARATEDEAMRHALLLRAGKLFTEDDAVSQAIAVLEEARALRPDDQEAALLLVDAIVSAGRLEEARAQLGDLLAAHKNRRSRQLGAVYQRLSRLELLEGKPQDAIAALSRAFENDPQNAPLAMELGSLAMNRGEQDLATRAYRTVTMLKPVTDKPGTEPNPDAPTQTMRAVAYYQLAVLALAVGDRRKGRMMVDKALEADGTLEPARVLLEELKAG</sequence>
<protein>
    <recommendedName>
        <fullName evidence="8">Tetratricopeptide repeat protein</fullName>
    </recommendedName>
</protein>
<dbReference type="STRING" id="52.CMC5_069720"/>
<dbReference type="SUPFAM" id="SSF81901">
    <property type="entry name" value="HCP-like"/>
    <property type="match status" value="1"/>
</dbReference>
<dbReference type="SUPFAM" id="SSF48452">
    <property type="entry name" value="TPR-like"/>
    <property type="match status" value="8"/>
</dbReference>
<proteinExistence type="predicted"/>
<reference evidence="6 7" key="1">
    <citation type="submission" date="2015-07" db="EMBL/GenBank/DDBJ databases">
        <title>Genome analysis of myxobacterium Chondromyces crocatus Cm c5 reveals a high potential for natural compound synthesis and the genetic basis for the loss of fruiting body formation.</title>
        <authorList>
            <person name="Zaburannyi N."/>
            <person name="Bunk B."/>
            <person name="Maier J."/>
            <person name="Overmann J."/>
            <person name="Mueller R."/>
        </authorList>
    </citation>
    <scope>NUCLEOTIDE SEQUENCE [LARGE SCALE GENOMIC DNA]</scope>
    <source>
        <strain evidence="6 7">Cm c5</strain>
    </source>
</reference>
<dbReference type="KEGG" id="ccro:CMC5_069720"/>
<dbReference type="PROSITE" id="PS50005">
    <property type="entry name" value="TPR"/>
    <property type="match status" value="1"/>
</dbReference>
<evidence type="ECO:0008006" key="8">
    <source>
        <dbReference type="Google" id="ProtNLM"/>
    </source>
</evidence>
<dbReference type="InterPro" id="IPR019734">
    <property type="entry name" value="TPR_rpt"/>
</dbReference>
<organism evidence="6 7">
    <name type="scientific">Chondromyces crocatus</name>
    <dbReference type="NCBI Taxonomy" id="52"/>
    <lineage>
        <taxon>Bacteria</taxon>
        <taxon>Pseudomonadati</taxon>
        <taxon>Myxococcota</taxon>
        <taxon>Polyangia</taxon>
        <taxon>Polyangiales</taxon>
        <taxon>Polyangiaceae</taxon>
        <taxon>Chondromyces</taxon>
    </lineage>
</organism>
<keyword evidence="2 3" id="KW-0802">TPR repeat</keyword>
<evidence type="ECO:0000256" key="2">
    <source>
        <dbReference type="ARBA" id="ARBA00022803"/>
    </source>
</evidence>
<dbReference type="Pfam" id="PF13181">
    <property type="entry name" value="TPR_8"/>
    <property type="match status" value="1"/>
</dbReference>
<evidence type="ECO:0000256" key="3">
    <source>
        <dbReference type="PROSITE-ProRule" id="PRU00339"/>
    </source>
</evidence>